<gene>
    <name evidence="7" type="ORF">EYC80_010498</name>
</gene>
<feature type="compositionally biased region" description="Polar residues" evidence="5">
    <location>
        <begin position="157"/>
        <end position="178"/>
    </location>
</feature>
<reference evidence="7 8" key="1">
    <citation type="submission" date="2019-06" db="EMBL/GenBank/DDBJ databases">
        <title>Genome Sequence of the Brown Rot Fungal Pathogen Monilinia laxa.</title>
        <authorList>
            <person name="De Miccolis Angelini R.M."/>
            <person name="Landi L."/>
            <person name="Abate D."/>
            <person name="Pollastro S."/>
            <person name="Romanazzi G."/>
            <person name="Faretra F."/>
        </authorList>
    </citation>
    <scope>NUCLEOTIDE SEQUENCE [LARGE SCALE GENOMIC DNA]</scope>
    <source>
        <strain evidence="7 8">Mlax316</strain>
    </source>
</reference>
<evidence type="ECO:0000256" key="4">
    <source>
        <dbReference type="ARBA" id="ARBA00023136"/>
    </source>
</evidence>
<evidence type="ECO:0008006" key="9">
    <source>
        <dbReference type="Google" id="ProtNLM"/>
    </source>
</evidence>
<feature type="region of interest" description="Disordered" evidence="5">
    <location>
        <begin position="124"/>
        <end position="221"/>
    </location>
</feature>
<dbReference type="InterPro" id="IPR003689">
    <property type="entry name" value="ZIP"/>
</dbReference>
<evidence type="ECO:0000256" key="1">
    <source>
        <dbReference type="ARBA" id="ARBA00004141"/>
    </source>
</evidence>
<feature type="transmembrane region" description="Helical" evidence="6">
    <location>
        <begin position="431"/>
        <end position="453"/>
    </location>
</feature>
<feature type="transmembrane region" description="Helical" evidence="6">
    <location>
        <begin position="396"/>
        <end position="419"/>
    </location>
</feature>
<comment type="subcellular location">
    <subcellularLocation>
        <location evidence="1">Membrane</location>
        <topology evidence="1">Multi-pass membrane protein</topology>
    </subcellularLocation>
</comment>
<keyword evidence="3 6" id="KW-1133">Transmembrane helix</keyword>
<dbReference type="OrthoDB" id="262547at2759"/>
<dbReference type="EMBL" id="VIGI01000020">
    <property type="protein sequence ID" value="KAB8289867.1"/>
    <property type="molecule type" value="Genomic_DNA"/>
</dbReference>
<proteinExistence type="predicted"/>
<evidence type="ECO:0000313" key="7">
    <source>
        <dbReference type="EMBL" id="KAB8289867.1"/>
    </source>
</evidence>
<accession>A0A5N6JN55</accession>
<evidence type="ECO:0000256" key="6">
    <source>
        <dbReference type="SAM" id="Phobius"/>
    </source>
</evidence>
<dbReference type="Proteomes" id="UP000326757">
    <property type="component" value="Unassembled WGS sequence"/>
</dbReference>
<feature type="transmembrane region" description="Helical" evidence="6">
    <location>
        <begin position="465"/>
        <end position="483"/>
    </location>
</feature>
<organism evidence="7 8">
    <name type="scientific">Monilinia laxa</name>
    <name type="common">Brown rot fungus</name>
    <name type="synonym">Sclerotinia laxa</name>
    <dbReference type="NCBI Taxonomy" id="61186"/>
    <lineage>
        <taxon>Eukaryota</taxon>
        <taxon>Fungi</taxon>
        <taxon>Dikarya</taxon>
        <taxon>Ascomycota</taxon>
        <taxon>Pezizomycotina</taxon>
        <taxon>Leotiomycetes</taxon>
        <taxon>Helotiales</taxon>
        <taxon>Sclerotiniaceae</taxon>
        <taxon>Monilinia</taxon>
    </lineage>
</organism>
<protein>
    <recommendedName>
        <fullName evidence="9">Zinc/iron permease</fullName>
    </recommendedName>
</protein>
<dbReference type="GO" id="GO:0005385">
    <property type="term" value="F:zinc ion transmembrane transporter activity"/>
    <property type="evidence" value="ECO:0007669"/>
    <property type="project" value="TreeGrafter"/>
</dbReference>
<dbReference type="Pfam" id="PF02535">
    <property type="entry name" value="Zip"/>
    <property type="match status" value="1"/>
</dbReference>
<evidence type="ECO:0000256" key="3">
    <source>
        <dbReference type="ARBA" id="ARBA00022989"/>
    </source>
</evidence>
<comment type="caution">
    <text evidence="7">The sequence shown here is derived from an EMBL/GenBank/DDBJ whole genome shotgun (WGS) entry which is preliminary data.</text>
</comment>
<dbReference type="PANTHER" id="PTHR11040">
    <property type="entry name" value="ZINC/IRON TRANSPORTER"/>
    <property type="match status" value="1"/>
</dbReference>
<evidence type="ECO:0000313" key="8">
    <source>
        <dbReference type="Proteomes" id="UP000326757"/>
    </source>
</evidence>
<feature type="compositionally biased region" description="Basic and acidic residues" evidence="5">
    <location>
        <begin position="124"/>
        <end position="153"/>
    </location>
</feature>
<feature type="transmembrane region" description="Helical" evidence="6">
    <location>
        <begin position="12"/>
        <end position="32"/>
    </location>
</feature>
<sequence length="486" mass="52426">MGGGSLDNDTRGWIMSMVSGVACVIGSCIICIDLLIRCISSKKNFRIQDSNSFLAASLSLSFGVMIFSSLYSMLPSSKKYLIQGGYTAHAASWILLGCFAAGFIGIQIVSRLMHQFIPSHVSHCDHSHNSEAAHQDHSHDHLHGFDEHDEHGRPHSKSSSQVGSHTSHQLNHTISESTPLLLPNISDNGKPSKGIPPLNKDSQPNHRHQSEGDAISRRPSLLQVQDRVMSFVKDRKANCDESGPCFGFSDLCGRECLRTPMNTKPPYSVRTPTGTLSTRSHPFALSEEYGDDALDAPARSNQAPSETEMASCIDSDVEAQQHHHHVPENAFMDIGLQTSIAIGLHKLPEGFITFATNHANPELGVSVFLALLVHNITEGFAMALPLYLALGSRPRAIFWSSLFGGVSQPAGAAIAAAWFSIAGREGHAPNIVVYGCMFGITGGIMASVALHLFAECVGMNHNRNLCISFAFVGMALMGMSNALTSQ</sequence>
<keyword evidence="2 6" id="KW-0812">Transmembrane</keyword>
<keyword evidence="4 6" id="KW-0472">Membrane</keyword>
<dbReference type="GO" id="GO:0016020">
    <property type="term" value="C:membrane"/>
    <property type="evidence" value="ECO:0007669"/>
    <property type="project" value="UniProtKB-SubCell"/>
</dbReference>
<evidence type="ECO:0000256" key="5">
    <source>
        <dbReference type="SAM" id="MobiDB-lite"/>
    </source>
</evidence>
<dbReference type="AlphaFoldDB" id="A0A5N6JN55"/>
<name>A0A5N6JN55_MONLA</name>
<keyword evidence="8" id="KW-1185">Reference proteome</keyword>
<evidence type="ECO:0000256" key="2">
    <source>
        <dbReference type="ARBA" id="ARBA00022692"/>
    </source>
</evidence>
<feature type="transmembrane region" description="Helical" evidence="6">
    <location>
        <begin position="86"/>
        <end position="109"/>
    </location>
</feature>
<feature type="transmembrane region" description="Helical" evidence="6">
    <location>
        <begin position="53"/>
        <end position="74"/>
    </location>
</feature>
<dbReference type="PANTHER" id="PTHR11040:SF210">
    <property type="entry name" value="ZINC-REGULATED TRANSPORTER 3"/>
    <property type="match status" value="1"/>
</dbReference>